<proteinExistence type="predicted"/>
<reference evidence="2" key="1">
    <citation type="submission" date="2013-09" db="EMBL/GenBank/DDBJ databases">
        <title>Corchorus olitorius genome sequencing.</title>
        <authorList>
            <person name="Alam M."/>
            <person name="Haque M.S."/>
            <person name="Islam M.S."/>
            <person name="Emdad E.M."/>
            <person name="Islam M.M."/>
            <person name="Ahmed B."/>
            <person name="Halim A."/>
            <person name="Hossen Q.M.M."/>
            <person name="Hossain M.Z."/>
            <person name="Ahmed R."/>
            <person name="Khan M.M."/>
            <person name="Islam R."/>
            <person name="Rashid M.M."/>
            <person name="Khan S.A."/>
            <person name="Rahman M.S."/>
            <person name="Alam M."/>
            <person name="Yahiya A.S."/>
            <person name="Khan M.S."/>
            <person name="Azam M.S."/>
            <person name="Haque T."/>
            <person name="Lashkar M.Z.H."/>
            <person name="Akhand A.I."/>
            <person name="Morshed G."/>
            <person name="Roy S."/>
            <person name="Uddin K.S."/>
            <person name="Rabeya T."/>
            <person name="Hossain A.S."/>
            <person name="Chowdhury A."/>
            <person name="Snigdha A.R."/>
            <person name="Mortoza M.S."/>
            <person name="Matin S.A."/>
            <person name="Hoque S.M.E."/>
            <person name="Islam M.K."/>
            <person name="Roy D.K."/>
            <person name="Haider R."/>
            <person name="Moosa M.M."/>
            <person name="Elias S.M."/>
            <person name="Hasan A.M."/>
            <person name="Jahan S."/>
            <person name="Shafiuddin M."/>
            <person name="Mahmood N."/>
            <person name="Shommy N.S."/>
        </authorList>
    </citation>
    <scope>NUCLEOTIDE SEQUENCE [LARGE SCALE GENOMIC DNA]</scope>
    <source>
        <strain evidence="2">cv. O-4</strain>
    </source>
</reference>
<evidence type="ECO:0000313" key="1">
    <source>
        <dbReference type="EMBL" id="OMO67729.1"/>
    </source>
</evidence>
<comment type="caution">
    <text evidence="1">The sequence shown here is derived from an EMBL/GenBank/DDBJ whole genome shotgun (WGS) entry which is preliminary data.</text>
</comment>
<gene>
    <name evidence="1" type="ORF">COLO4_30015</name>
</gene>
<protein>
    <submittedName>
        <fullName evidence="1">DNA-dependent DNA polymerase family X protein</fullName>
    </submittedName>
</protein>
<keyword evidence="2" id="KW-1185">Reference proteome</keyword>
<accession>A0A1R3HBK3</accession>
<evidence type="ECO:0000313" key="2">
    <source>
        <dbReference type="Proteomes" id="UP000187203"/>
    </source>
</evidence>
<name>A0A1R3HBK3_9ROSI</name>
<dbReference type="Proteomes" id="UP000187203">
    <property type="component" value="Unassembled WGS sequence"/>
</dbReference>
<sequence length="116" mass="12470">MYGREVARVHNCTFQHLSAIYDSVLRGGGVVVSKSCADFLSNTTIPAPPDSNSAYKIIENMGEITTVTISRAYVPYVTAVKDLVAGSAAHCGNDFVGQLKSIVNVCLGPRSPFRYI</sequence>
<dbReference type="EMBL" id="AWUE01020571">
    <property type="protein sequence ID" value="OMO67729.1"/>
    <property type="molecule type" value="Genomic_DNA"/>
</dbReference>
<dbReference type="AlphaFoldDB" id="A0A1R3HBK3"/>
<organism evidence="1 2">
    <name type="scientific">Corchorus olitorius</name>
    <dbReference type="NCBI Taxonomy" id="93759"/>
    <lineage>
        <taxon>Eukaryota</taxon>
        <taxon>Viridiplantae</taxon>
        <taxon>Streptophyta</taxon>
        <taxon>Embryophyta</taxon>
        <taxon>Tracheophyta</taxon>
        <taxon>Spermatophyta</taxon>
        <taxon>Magnoliopsida</taxon>
        <taxon>eudicotyledons</taxon>
        <taxon>Gunneridae</taxon>
        <taxon>Pentapetalae</taxon>
        <taxon>rosids</taxon>
        <taxon>malvids</taxon>
        <taxon>Malvales</taxon>
        <taxon>Malvaceae</taxon>
        <taxon>Grewioideae</taxon>
        <taxon>Apeibeae</taxon>
        <taxon>Corchorus</taxon>
    </lineage>
</organism>